<sequence>SVKCLAPDCGKTASNKRKRKSEKTLNPSELLQIPLEQATVQRYVDLKRKKKLESDKSTVYCPRQWCQGPARSKKYPKIINIADYVDSESEDDESAPAQTFTKDAPDNELPPIHERLCICDS</sequence>
<feature type="non-terminal residue" evidence="2">
    <location>
        <position position="1"/>
    </location>
</feature>
<name>A0ABR0JSV0_9PEZI</name>
<protein>
    <submittedName>
        <fullName evidence="2">Uncharacterized protein</fullName>
    </submittedName>
</protein>
<evidence type="ECO:0000313" key="2">
    <source>
        <dbReference type="EMBL" id="KAK5069026.1"/>
    </source>
</evidence>
<proteinExistence type="predicted"/>
<reference evidence="2 3" key="1">
    <citation type="submission" date="2023-08" db="EMBL/GenBank/DDBJ databases">
        <title>Black Yeasts Isolated from many extreme environments.</title>
        <authorList>
            <person name="Coleine C."/>
            <person name="Stajich J.E."/>
            <person name="Selbmann L."/>
        </authorList>
    </citation>
    <scope>NUCLEOTIDE SEQUENCE [LARGE SCALE GENOMIC DNA]</scope>
    <source>
        <strain evidence="2 3">CCFEE 536</strain>
    </source>
</reference>
<evidence type="ECO:0000256" key="1">
    <source>
        <dbReference type="SAM" id="MobiDB-lite"/>
    </source>
</evidence>
<feature type="region of interest" description="Disordered" evidence="1">
    <location>
        <begin position="86"/>
        <end position="108"/>
    </location>
</feature>
<feature type="non-terminal residue" evidence="2">
    <location>
        <position position="121"/>
    </location>
</feature>
<gene>
    <name evidence="2" type="ORF">LTR16_009737</name>
</gene>
<accession>A0ABR0JSV0</accession>
<evidence type="ECO:0000313" key="3">
    <source>
        <dbReference type="Proteomes" id="UP001357485"/>
    </source>
</evidence>
<feature type="region of interest" description="Disordered" evidence="1">
    <location>
        <begin position="1"/>
        <end position="27"/>
    </location>
</feature>
<dbReference type="EMBL" id="JAVRRA010027226">
    <property type="protein sequence ID" value="KAK5069026.1"/>
    <property type="molecule type" value="Genomic_DNA"/>
</dbReference>
<dbReference type="Proteomes" id="UP001357485">
    <property type="component" value="Unassembled WGS sequence"/>
</dbReference>
<comment type="caution">
    <text evidence="2">The sequence shown here is derived from an EMBL/GenBank/DDBJ whole genome shotgun (WGS) entry which is preliminary data.</text>
</comment>
<keyword evidence="3" id="KW-1185">Reference proteome</keyword>
<organism evidence="2 3">
    <name type="scientific">Cryomyces antarcticus</name>
    <dbReference type="NCBI Taxonomy" id="329879"/>
    <lineage>
        <taxon>Eukaryota</taxon>
        <taxon>Fungi</taxon>
        <taxon>Dikarya</taxon>
        <taxon>Ascomycota</taxon>
        <taxon>Pezizomycotina</taxon>
        <taxon>Dothideomycetes</taxon>
        <taxon>Dothideomycetes incertae sedis</taxon>
        <taxon>Cryomyces</taxon>
    </lineage>
</organism>